<proteinExistence type="predicted"/>
<sequence>MEHWKATKKVLRYLQGTKCNMLTYRRSNHLKVIGYSDFDFAGCVDSIKSTLGYVFLLAGGAISWKSEK</sequence>
<dbReference type="Gramene" id="C.cajan_35617.t">
    <property type="protein sequence ID" value="C.cajan_35617.t.cds1"/>
    <property type="gene ID" value="C.cajan_35617"/>
</dbReference>
<protein>
    <submittedName>
        <fullName evidence="1">Retrovirus-related Pol polyprotein from transposon TNT 1-94</fullName>
    </submittedName>
</protein>
<dbReference type="Proteomes" id="UP000075243">
    <property type="component" value="Unassembled WGS sequence"/>
</dbReference>
<keyword evidence="2" id="KW-1185">Reference proteome</keyword>
<name>A0A151RK61_CAJCA</name>
<gene>
    <name evidence="1" type="ORF">KK1_035697</name>
</gene>
<accession>A0A151RK61</accession>
<dbReference type="PANTHER" id="PTHR11439:SF467">
    <property type="entry name" value="INTEGRASE CATALYTIC DOMAIN-CONTAINING PROTEIN"/>
    <property type="match status" value="1"/>
</dbReference>
<dbReference type="PANTHER" id="PTHR11439">
    <property type="entry name" value="GAG-POL-RELATED RETROTRANSPOSON"/>
    <property type="match status" value="1"/>
</dbReference>
<dbReference type="EMBL" id="KQ483695">
    <property type="protein sequence ID" value="KYP42883.1"/>
    <property type="molecule type" value="Genomic_DNA"/>
</dbReference>
<dbReference type="AlphaFoldDB" id="A0A151RK61"/>
<reference evidence="1" key="1">
    <citation type="journal article" date="2012" name="Nat. Biotechnol.">
        <title>Draft genome sequence of pigeonpea (Cajanus cajan), an orphan legume crop of resource-poor farmers.</title>
        <authorList>
            <person name="Varshney R.K."/>
            <person name="Chen W."/>
            <person name="Li Y."/>
            <person name="Bharti A.K."/>
            <person name="Saxena R.K."/>
            <person name="Schlueter J.A."/>
            <person name="Donoghue M.T."/>
            <person name="Azam S."/>
            <person name="Fan G."/>
            <person name="Whaley A.M."/>
            <person name="Farmer A.D."/>
            <person name="Sheridan J."/>
            <person name="Iwata A."/>
            <person name="Tuteja R."/>
            <person name="Penmetsa R.V."/>
            <person name="Wu W."/>
            <person name="Upadhyaya H.D."/>
            <person name="Yang S.P."/>
            <person name="Shah T."/>
            <person name="Saxena K.B."/>
            <person name="Michael T."/>
            <person name="McCombie W.R."/>
            <person name="Yang B."/>
            <person name="Zhang G."/>
            <person name="Yang H."/>
            <person name="Wang J."/>
            <person name="Spillane C."/>
            <person name="Cook D.R."/>
            <person name="May G.D."/>
            <person name="Xu X."/>
            <person name="Jackson S.A."/>
        </authorList>
    </citation>
    <scope>NUCLEOTIDE SEQUENCE [LARGE SCALE GENOMIC DNA]</scope>
</reference>
<dbReference type="STRING" id="3821.A0A151RK61"/>
<organism evidence="1 2">
    <name type="scientific">Cajanus cajan</name>
    <name type="common">Pigeon pea</name>
    <name type="synonym">Cajanus indicus</name>
    <dbReference type="NCBI Taxonomy" id="3821"/>
    <lineage>
        <taxon>Eukaryota</taxon>
        <taxon>Viridiplantae</taxon>
        <taxon>Streptophyta</taxon>
        <taxon>Embryophyta</taxon>
        <taxon>Tracheophyta</taxon>
        <taxon>Spermatophyta</taxon>
        <taxon>Magnoliopsida</taxon>
        <taxon>eudicotyledons</taxon>
        <taxon>Gunneridae</taxon>
        <taxon>Pentapetalae</taxon>
        <taxon>rosids</taxon>
        <taxon>fabids</taxon>
        <taxon>Fabales</taxon>
        <taxon>Fabaceae</taxon>
        <taxon>Papilionoideae</taxon>
        <taxon>50 kb inversion clade</taxon>
        <taxon>NPAAA clade</taxon>
        <taxon>indigoferoid/millettioid clade</taxon>
        <taxon>Phaseoleae</taxon>
        <taxon>Cajanus</taxon>
    </lineage>
</organism>
<evidence type="ECO:0000313" key="2">
    <source>
        <dbReference type="Proteomes" id="UP000075243"/>
    </source>
</evidence>
<evidence type="ECO:0000313" key="1">
    <source>
        <dbReference type="EMBL" id="KYP42883.1"/>
    </source>
</evidence>